<keyword evidence="3" id="KW-1185">Reference proteome</keyword>
<dbReference type="Proteomes" id="UP000325081">
    <property type="component" value="Unassembled WGS sequence"/>
</dbReference>
<feature type="compositionally biased region" description="Acidic residues" evidence="1">
    <location>
        <begin position="162"/>
        <end position="179"/>
    </location>
</feature>
<organism evidence="2 3">
    <name type="scientific">Striga asiatica</name>
    <name type="common">Asiatic witchweed</name>
    <name type="synonym">Buchnera asiatica</name>
    <dbReference type="NCBI Taxonomy" id="4170"/>
    <lineage>
        <taxon>Eukaryota</taxon>
        <taxon>Viridiplantae</taxon>
        <taxon>Streptophyta</taxon>
        <taxon>Embryophyta</taxon>
        <taxon>Tracheophyta</taxon>
        <taxon>Spermatophyta</taxon>
        <taxon>Magnoliopsida</taxon>
        <taxon>eudicotyledons</taxon>
        <taxon>Gunneridae</taxon>
        <taxon>Pentapetalae</taxon>
        <taxon>asterids</taxon>
        <taxon>lamiids</taxon>
        <taxon>Lamiales</taxon>
        <taxon>Orobanchaceae</taxon>
        <taxon>Buchnereae</taxon>
        <taxon>Striga</taxon>
    </lineage>
</organism>
<reference evidence="3" key="1">
    <citation type="journal article" date="2019" name="Curr. Biol.">
        <title>Genome Sequence of Striga asiatica Provides Insight into the Evolution of Plant Parasitism.</title>
        <authorList>
            <person name="Yoshida S."/>
            <person name="Kim S."/>
            <person name="Wafula E.K."/>
            <person name="Tanskanen J."/>
            <person name="Kim Y.M."/>
            <person name="Honaas L."/>
            <person name="Yang Z."/>
            <person name="Spallek T."/>
            <person name="Conn C.E."/>
            <person name="Ichihashi Y."/>
            <person name="Cheong K."/>
            <person name="Cui S."/>
            <person name="Der J.P."/>
            <person name="Gundlach H."/>
            <person name="Jiao Y."/>
            <person name="Hori C."/>
            <person name="Ishida J.K."/>
            <person name="Kasahara H."/>
            <person name="Kiba T."/>
            <person name="Kim M.S."/>
            <person name="Koo N."/>
            <person name="Laohavisit A."/>
            <person name="Lee Y.H."/>
            <person name="Lumba S."/>
            <person name="McCourt P."/>
            <person name="Mortimer J.C."/>
            <person name="Mutuku J.M."/>
            <person name="Nomura T."/>
            <person name="Sasaki-Sekimoto Y."/>
            <person name="Seto Y."/>
            <person name="Wang Y."/>
            <person name="Wakatake T."/>
            <person name="Sakakibara H."/>
            <person name="Demura T."/>
            <person name="Yamaguchi S."/>
            <person name="Yoneyama K."/>
            <person name="Manabe R.I."/>
            <person name="Nelson D.C."/>
            <person name="Schulman A.H."/>
            <person name="Timko M.P."/>
            <person name="dePamphilis C.W."/>
            <person name="Choi D."/>
            <person name="Shirasu K."/>
        </authorList>
    </citation>
    <scope>NUCLEOTIDE SEQUENCE [LARGE SCALE GENOMIC DNA]</scope>
    <source>
        <strain evidence="3">cv. UVA1</strain>
    </source>
</reference>
<evidence type="ECO:0000313" key="2">
    <source>
        <dbReference type="EMBL" id="GER35544.1"/>
    </source>
</evidence>
<evidence type="ECO:0000313" key="3">
    <source>
        <dbReference type="Proteomes" id="UP000325081"/>
    </source>
</evidence>
<gene>
    <name evidence="2" type="ORF">STAS_11830</name>
</gene>
<evidence type="ECO:0000256" key="1">
    <source>
        <dbReference type="SAM" id="MobiDB-lite"/>
    </source>
</evidence>
<dbReference type="GO" id="GO:0016301">
    <property type="term" value="F:kinase activity"/>
    <property type="evidence" value="ECO:0007669"/>
    <property type="project" value="UniProtKB-KW"/>
</dbReference>
<keyword evidence="2" id="KW-0808">Transferase</keyword>
<proteinExistence type="predicted"/>
<name>A0A5A7PS13_STRAF</name>
<dbReference type="AlphaFoldDB" id="A0A5A7PS13"/>
<protein>
    <submittedName>
        <fullName evidence="2">Protein kinase superfamily protein</fullName>
    </submittedName>
</protein>
<feature type="compositionally biased region" description="Basic residues" evidence="1">
    <location>
        <begin position="192"/>
        <end position="203"/>
    </location>
</feature>
<feature type="region of interest" description="Disordered" evidence="1">
    <location>
        <begin position="156"/>
        <end position="214"/>
    </location>
</feature>
<comment type="caution">
    <text evidence="2">The sequence shown here is derived from an EMBL/GenBank/DDBJ whole genome shotgun (WGS) entry which is preliminary data.</text>
</comment>
<dbReference type="EMBL" id="BKCP01004973">
    <property type="protein sequence ID" value="GER35544.1"/>
    <property type="molecule type" value="Genomic_DNA"/>
</dbReference>
<sequence length="238" mass="26847">MSEKLKHYLKLNDDLSQLIFLKHRRLLAPVLVNEIIHRLPELLVAQPLHISRRPPILALRPPEHRLRPHPYLPPQFLRLRPLKPLYLLHRPLNHFRHVIARWHLHRHVVALRRRRRPPNRPLGAARLFPRRRRRRLAAVLRRLAVPDVAVVEAGGGGVAPAEVEEEQDDDGVSDEESDAVVEKVGGDPGGVGRRRRGGRRHARGGPGDEAEEGHELENLAGAGDFAEEIVGGGGPVLF</sequence>
<keyword evidence="2" id="KW-0418">Kinase</keyword>
<accession>A0A5A7PS13</accession>